<comment type="caution">
    <text evidence="1">The sequence shown here is derived from an EMBL/GenBank/DDBJ whole genome shotgun (WGS) entry which is preliminary data.</text>
</comment>
<evidence type="ECO:0000313" key="1">
    <source>
        <dbReference type="EMBL" id="KAF2889865.1"/>
    </source>
</evidence>
<evidence type="ECO:0000313" key="2">
    <source>
        <dbReference type="Proteomes" id="UP000801492"/>
    </source>
</evidence>
<protein>
    <recommendedName>
        <fullName evidence="3">Protein quiver</fullName>
    </recommendedName>
</protein>
<dbReference type="OrthoDB" id="10593129at2759"/>
<dbReference type="Proteomes" id="UP000801492">
    <property type="component" value="Unassembled WGS sequence"/>
</dbReference>
<name>A0A8K0CM46_IGNLU</name>
<organism evidence="1 2">
    <name type="scientific">Ignelater luminosus</name>
    <name type="common">Cucubano</name>
    <name type="synonym">Pyrophorus luminosus</name>
    <dbReference type="NCBI Taxonomy" id="2038154"/>
    <lineage>
        <taxon>Eukaryota</taxon>
        <taxon>Metazoa</taxon>
        <taxon>Ecdysozoa</taxon>
        <taxon>Arthropoda</taxon>
        <taxon>Hexapoda</taxon>
        <taxon>Insecta</taxon>
        <taxon>Pterygota</taxon>
        <taxon>Neoptera</taxon>
        <taxon>Endopterygota</taxon>
        <taxon>Coleoptera</taxon>
        <taxon>Polyphaga</taxon>
        <taxon>Elateriformia</taxon>
        <taxon>Elateroidea</taxon>
        <taxon>Elateridae</taxon>
        <taxon>Agrypninae</taxon>
        <taxon>Pyrophorini</taxon>
        <taxon>Ignelater</taxon>
    </lineage>
</organism>
<evidence type="ECO:0008006" key="3">
    <source>
        <dbReference type="Google" id="ProtNLM"/>
    </source>
</evidence>
<dbReference type="AlphaFoldDB" id="A0A8K0CM46"/>
<reference evidence="1" key="1">
    <citation type="submission" date="2019-08" db="EMBL/GenBank/DDBJ databases">
        <title>The genome of the North American firefly Photinus pyralis.</title>
        <authorList>
            <consortium name="Photinus pyralis genome working group"/>
            <person name="Fallon T.R."/>
            <person name="Sander Lower S.E."/>
            <person name="Weng J.-K."/>
        </authorList>
    </citation>
    <scope>NUCLEOTIDE SEQUENCE</scope>
    <source>
        <strain evidence="1">TRF0915ILg1</strain>
        <tissue evidence="1">Whole body</tissue>
    </source>
</reference>
<sequence length="131" mass="15585">MKCEDVYRRQRLSDGSTAQTKVETFDFEPPEKLQSFNSDYYNWNQYPTEFECVQYEIIYARTNRREFVRKCQGRNEIPNFCNALQEQGYRNGYSLAKCDVCASDYCNSSIKIKISLLLNFLFFLVFYQCTS</sequence>
<accession>A0A8K0CM46</accession>
<keyword evidence="2" id="KW-1185">Reference proteome</keyword>
<gene>
    <name evidence="1" type="ORF">ILUMI_16308</name>
</gene>
<dbReference type="EMBL" id="VTPC01061471">
    <property type="protein sequence ID" value="KAF2889865.1"/>
    <property type="molecule type" value="Genomic_DNA"/>
</dbReference>
<proteinExistence type="predicted"/>